<proteinExistence type="predicted"/>
<accession>A0A8S5M7V4</accession>
<evidence type="ECO:0000313" key="1">
    <source>
        <dbReference type="EMBL" id="DAD78381.1"/>
    </source>
</evidence>
<protein>
    <submittedName>
        <fullName evidence="1">Uncharacterized protein</fullName>
    </submittedName>
</protein>
<sequence length="48" mass="5845">MCRLCLFSEFVFPLFFVSMRGVRTRQWRRNDLIFPTSSRHPKIVRTIV</sequence>
<reference evidence="1" key="1">
    <citation type="journal article" date="2021" name="Proc. Natl. Acad. Sci. U.S.A.">
        <title>A Catalog of Tens of Thousands of Viruses from Human Metagenomes Reveals Hidden Associations with Chronic Diseases.</title>
        <authorList>
            <person name="Tisza M.J."/>
            <person name="Buck C.B."/>
        </authorList>
    </citation>
    <scope>NUCLEOTIDE SEQUENCE</scope>
    <source>
        <strain evidence="1">CtPAi1</strain>
    </source>
</reference>
<name>A0A8S5M7V4_9CAUD</name>
<dbReference type="EMBL" id="BK014842">
    <property type="protein sequence ID" value="DAD78381.1"/>
    <property type="molecule type" value="Genomic_DNA"/>
</dbReference>
<organism evidence="1">
    <name type="scientific">Siphoviridae sp. ctPAi1</name>
    <dbReference type="NCBI Taxonomy" id="2826320"/>
    <lineage>
        <taxon>Viruses</taxon>
        <taxon>Duplodnaviria</taxon>
        <taxon>Heunggongvirae</taxon>
        <taxon>Uroviricota</taxon>
        <taxon>Caudoviricetes</taxon>
    </lineage>
</organism>